<name>A0A0X3BN60_9EURY</name>
<feature type="compositionally biased region" description="Basic and acidic residues" evidence="1">
    <location>
        <begin position="120"/>
        <end position="129"/>
    </location>
</feature>
<dbReference type="KEGG" id="mema:MMAB1_2116"/>
<evidence type="ECO:0000313" key="3">
    <source>
        <dbReference type="Proteomes" id="UP000069850"/>
    </source>
</evidence>
<dbReference type="Proteomes" id="UP000069850">
    <property type="component" value="Chromosome 1"/>
</dbReference>
<feature type="region of interest" description="Disordered" evidence="1">
    <location>
        <begin position="1"/>
        <end position="22"/>
    </location>
</feature>
<proteinExistence type="predicted"/>
<feature type="compositionally biased region" description="Low complexity" evidence="1">
    <location>
        <begin position="105"/>
        <end position="114"/>
    </location>
</feature>
<evidence type="ECO:0000313" key="2">
    <source>
        <dbReference type="EMBL" id="CVK33329.1"/>
    </source>
</evidence>
<evidence type="ECO:0000256" key="1">
    <source>
        <dbReference type="SAM" id="MobiDB-lite"/>
    </source>
</evidence>
<protein>
    <submittedName>
        <fullName evidence="2">Uncharacterized protein</fullName>
    </submittedName>
</protein>
<organism evidence="2 3">
    <name type="scientific">Methanoculleus bourgensis</name>
    <dbReference type="NCBI Taxonomy" id="83986"/>
    <lineage>
        <taxon>Archaea</taxon>
        <taxon>Methanobacteriati</taxon>
        <taxon>Methanobacteriota</taxon>
        <taxon>Stenosarchaea group</taxon>
        <taxon>Methanomicrobia</taxon>
        <taxon>Methanomicrobiales</taxon>
        <taxon>Methanomicrobiaceae</taxon>
        <taxon>Methanoculleus</taxon>
    </lineage>
</organism>
<dbReference type="AlphaFoldDB" id="A0A0X3BN60"/>
<feature type="region of interest" description="Disordered" evidence="1">
    <location>
        <begin position="78"/>
        <end position="146"/>
    </location>
</feature>
<reference evidence="2 3" key="1">
    <citation type="submission" date="2016-01" db="EMBL/GenBank/DDBJ databases">
        <authorList>
            <person name="Manzoor S."/>
        </authorList>
    </citation>
    <scope>NUCLEOTIDE SEQUENCE [LARGE SCALE GENOMIC DNA]</scope>
    <source>
        <strain evidence="2">Methanoculleus sp MAB1</strain>
    </source>
</reference>
<gene>
    <name evidence="2" type="ORF">MMAB1_2116</name>
</gene>
<accession>A0A0X3BN60</accession>
<dbReference type="EMBL" id="LT158599">
    <property type="protein sequence ID" value="CVK33329.1"/>
    <property type="molecule type" value="Genomic_DNA"/>
</dbReference>
<sequence>MVPQLLSGYRGKRGSRESGMPHVRLDLRPHPGLPLASFAVSRDFLVLGEQCLTRRARSREGCSVPSRSLFALFAASREPSVQGENNVSREGREAAKVVAFPPVPSSRSSREPSVQGGDNISREEREAAKDAASPSFPPSRLPRASV</sequence>